<dbReference type="Proteomes" id="UP000316649">
    <property type="component" value="Unassembled WGS sequence"/>
</dbReference>
<dbReference type="AlphaFoldDB" id="A0A557S0C2"/>
<name>A0A557S0C2_9GAMM</name>
<reference evidence="1 2" key="1">
    <citation type="submission" date="2019-07" db="EMBL/GenBank/DDBJ databases">
        <title>The pathways for chlorine oxyanion respiration interact through the shared metabolite chlorate.</title>
        <authorList>
            <person name="Barnum T.P."/>
            <person name="Cheng Y."/>
            <person name="Hill K.A."/>
            <person name="Lucas L.N."/>
            <person name="Carlson H.K."/>
            <person name="Coates J.D."/>
        </authorList>
    </citation>
    <scope>NUCLEOTIDE SEQUENCE [LARGE SCALE GENOMIC DNA]</scope>
    <source>
        <strain evidence="1 2">BK-1</strain>
    </source>
</reference>
<evidence type="ECO:0000313" key="1">
    <source>
        <dbReference type="EMBL" id="TVO70882.1"/>
    </source>
</evidence>
<organism evidence="1 2">
    <name type="scientific">Sedimenticola selenatireducens</name>
    <dbReference type="NCBI Taxonomy" id="191960"/>
    <lineage>
        <taxon>Bacteria</taxon>
        <taxon>Pseudomonadati</taxon>
        <taxon>Pseudomonadota</taxon>
        <taxon>Gammaproteobacteria</taxon>
        <taxon>Chromatiales</taxon>
        <taxon>Sedimenticolaceae</taxon>
        <taxon>Sedimenticola</taxon>
    </lineage>
</organism>
<comment type="caution">
    <text evidence="1">The sequence shown here is derived from an EMBL/GenBank/DDBJ whole genome shotgun (WGS) entry which is preliminary data.</text>
</comment>
<keyword evidence="2" id="KW-1185">Reference proteome</keyword>
<dbReference type="RefSeq" id="WP_144360019.1">
    <property type="nucleotide sequence ID" value="NZ_VMNH01000023.1"/>
</dbReference>
<protein>
    <submittedName>
        <fullName evidence="1">Uncharacterized protein</fullName>
    </submittedName>
</protein>
<dbReference type="EMBL" id="VMNH01000023">
    <property type="protein sequence ID" value="TVO70882.1"/>
    <property type="molecule type" value="Genomic_DNA"/>
</dbReference>
<evidence type="ECO:0000313" key="2">
    <source>
        <dbReference type="Proteomes" id="UP000316649"/>
    </source>
</evidence>
<accession>A0A557S0C2</accession>
<sequence>MDGIQGFLWEGGVGILGFFGGRYWEKRDQRSGRINDKIIKLSTDIAELSNLATSYYINPADERTTTAQTALIGSAFKRINVELHSLCLIAKLESSVFLDVITSFHQAITAEPYGAKIIIPINADDPRIIQIQCTEESFIRKLKSFEKA</sequence>
<gene>
    <name evidence="1" type="ORF">FHP88_15625</name>
</gene>
<proteinExistence type="predicted"/>